<sequence>MSEEELDFVRGDVVVQYKRRAARLDRRHLIVSFAGVGPLDKFEFDGPSTKESQAAWLWLKDNFDGQHAYYLCHRMDHAIEDAVIELIDAELARLELTRDECTLLGVSKGGFAALYFGIKYGFRNIVASAPQIYVGTHTRRHRRKIFARLSGNGGDQEQQLLDALLPDAVEADDATDKNIYLFSSPNDQFHEAQIVPALPMFDKYKNFNYIETDSDLVNEHTEVTRYNLPLIISTLFALSDNAAPQFGRIRNGSRMAPERIQAVLERQRAEGSAVVNFSFARLAEGLFFPEGTAFLKGRPMTGETAPATVLVLNGPGRRHEFPLGAVVDSSPSFKYFDEAYCNYRLGRFSSPKKQGIDLSSLSDGTYEMWLRLAGGDGELEFPARSDQPLQTESPHGGRLFRFRSSGRRAVLDIRSVLGERPGKSYFGLHKSWARDQLVHVEGDFAVRGAEMPDDAAGNYYLVLQGGDREGQRVHALPLVAATYRGPEDPFGDGFSDYSFARFRSRRREGADTSQVPPGEYLAYISFSHSGVVYTVAAGKKVEIRIVDGAVSTSIRRAAGGRGARRRALMRRVVRADLPQQLRHRLRTLGK</sequence>
<dbReference type="InterPro" id="IPR029058">
    <property type="entry name" value="AB_hydrolase_fold"/>
</dbReference>
<proteinExistence type="predicted"/>
<name>A0ABS9L6I4_9MICC</name>
<dbReference type="Gene3D" id="3.40.50.1820">
    <property type="entry name" value="alpha/beta hydrolase"/>
    <property type="match status" value="1"/>
</dbReference>
<dbReference type="EMBL" id="JAKLTQ010000006">
    <property type="protein sequence ID" value="MCG2622287.1"/>
    <property type="molecule type" value="Genomic_DNA"/>
</dbReference>
<keyword evidence="2" id="KW-1185">Reference proteome</keyword>
<organism evidence="1 2">
    <name type="scientific">Arthrobacter hankyongi</name>
    <dbReference type="NCBI Taxonomy" id="2904801"/>
    <lineage>
        <taxon>Bacteria</taxon>
        <taxon>Bacillati</taxon>
        <taxon>Actinomycetota</taxon>
        <taxon>Actinomycetes</taxon>
        <taxon>Micrococcales</taxon>
        <taxon>Micrococcaceae</taxon>
        <taxon>Arthrobacter</taxon>
    </lineage>
</organism>
<accession>A0ABS9L6I4</accession>
<evidence type="ECO:0000313" key="2">
    <source>
        <dbReference type="Proteomes" id="UP001165368"/>
    </source>
</evidence>
<dbReference type="SUPFAM" id="SSF53474">
    <property type="entry name" value="alpha/beta-Hydrolases"/>
    <property type="match status" value="1"/>
</dbReference>
<gene>
    <name evidence="1" type="ORF">LVY72_10195</name>
</gene>
<comment type="caution">
    <text evidence="1">The sequence shown here is derived from an EMBL/GenBank/DDBJ whole genome shotgun (WGS) entry which is preliminary data.</text>
</comment>
<dbReference type="RefSeq" id="WP_237820457.1">
    <property type="nucleotide sequence ID" value="NZ_JAKLTQ010000006.1"/>
</dbReference>
<dbReference type="Proteomes" id="UP001165368">
    <property type="component" value="Unassembled WGS sequence"/>
</dbReference>
<protein>
    <submittedName>
        <fullName evidence="1">Uncharacterized protein</fullName>
    </submittedName>
</protein>
<reference evidence="1" key="1">
    <citation type="submission" date="2022-01" db="EMBL/GenBank/DDBJ databases">
        <authorList>
            <person name="Jo J.-H."/>
            <person name="Im W.-T."/>
        </authorList>
    </citation>
    <scope>NUCLEOTIDE SEQUENCE</scope>
    <source>
        <strain evidence="1">I2-34</strain>
    </source>
</reference>
<evidence type="ECO:0000313" key="1">
    <source>
        <dbReference type="EMBL" id="MCG2622287.1"/>
    </source>
</evidence>